<reference evidence="1 2" key="1">
    <citation type="submission" date="2024-03" db="EMBL/GenBank/DDBJ databases">
        <title>Adaptation during the transition from Ophiocordyceps entomopathogen to insect associate is accompanied by gene loss and intensified selection.</title>
        <authorList>
            <person name="Ward C.M."/>
            <person name="Onetto C.A."/>
            <person name="Borneman A.R."/>
        </authorList>
    </citation>
    <scope>NUCLEOTIDE SEQUENCE [LARGE SCALE GENOMIC DNA]</scope>
    <source>
        <strain evidence="1">AWRI1</strain>
        <tissue evidence="1">Single Adult Female</tissue>
    </source>
</reference>
<proteinExistence type="predicted"/>
<evidence type="ECO:0000313" key="1">
    <source>
        <dbReference type="EMBL" id="KAK7571851.1"/>
    </source>
</evidence>
<protein>
    <submittedName>
        <fullName evidence="1">Uncharacterized protein</fullName>
    </submittedName>
</protein>
<keyword evidence="2" id="KW-1185">Reference proteome</keyword>
<dbReference type="Proteomes" id="UP001367676">
    <property type="component" value="Unassembled WGS sequence"/>
</dbReference>
<organism evidence="1 2">
    <name type="scientific">Parthenolecanium corni</name>
    <dbReference type="NCBI Taxonomy" id="536013"/>
    <lineage>
        <taxon>Eukaryota</taxon>
        <taxon>Metazoa</taxon>
        <taxon>Ecdysozoa</taxon>
        <taxon>Arthropoda</taxon>
        <taxon>Hexapoda</taxon>
        <taxon>Insecta</taxon>
        <taxon>Pterygota</taxon>
        <taxon>Neoptera</taxon>
        <taxon>Paraneoptera</taxon>
        <taxon>Hemiptera</taxon>
        <taxon>Sternorrhyncha</taxon>
        <taxon>Coccoidea</taxon>
        <taxon>Coccidae</taxon>
        <taxon>Parthenolecanium</taxon>
    </lineage>
</organism>
<evidence type="ECO:0000313" key="2">
    <source>
        <dbReference type="Proteomes" id="UP001367676"/>
    </source>
</evidence>
<gene>
    <name evidence="1" type="ORF">V9T40_014323</name>
</gene>
<sequence>MIHSIMSSMSYIPENSEESLTGDWATRLNDSYLHDSREDLVLKISSIVHDNEVITTAWDVNKNRVRSIHVNIANYTRTPRDPAYDKEQLLFISALMQ</sequence>
<name>A0AAN9T5N7_9HEMI</name>
<comment type="caution">
    <text evidence="1">The sequence shown here is derived from an EMBL/GenBank/DDBJ whole genome shotgun (WGS) entry which is preliminary data.</text>
</comment>
<dbReference type="EMBL" id="JBBCAQ010000038">
    <property type="protein sequence ID" value="KAK7571851.1"/>
    <property type="molecule type" value="Genomic_DNA"/>
</dbReference>
<accession>A0AAN9T5N7</accession>
<dbReference type="AlphaFoldDB" id="A0AAN9T5N7"/>